<gene>
    <name evidence="2" type="ORF">FSB75_17755</name>
</gene>
<keyword evidence="1" id="KW-0732">Signal</keyword>
<dbReference type="RefSeq" id="WP_146790231.1">
    <property type="nucleotide sequence ID" value="NZ_BAABIO010000003.1"/>
</dbReference>
<keyword evidence="3" id="KW-1185">Reference proteome</keyword>
<reference evidence="2 3" key="1">
    <citation type="journal article" date="2015" name="Int. J. Syst. Evol. Microbiol.">
        <title>Flavisolibacter ginsenosidimutans sp. nov., with ginsenoside-converting activity isolated from soil used for cultivating ginseng.</title>
        <authorList>
            <person name="Zhao Y."/>
            <person name="Liu Q."/>
            <person name="Kang M.S."/>
            <person name="Jin F."/>
            <person name="Yu H."/>
            <person name="Im W.T."/>
        </authorList>
    </citation>
    <scope>NUCLEOTIDE SEQUENCE [LARGE SCALE GENOMIC DNA]</scope>
    <source>
        <strain evidence="2 3">Gsoil 636</strain>
    </source>
</reference>
<dbReference type="EMBL" id="CP042433">
    <property type="protein sequence ID" value="QEC57668.1"/>
    <property type="molecule type" value="Genomic_DNA"/>
</dbReference>
<dbReference type="Proteomes" id="UP000321204">
    <property type="component" value="Chromosome"/>
</dbReference>
<protein>
    <submittedName>
        <fullName evidence="2">Uncharacterized protein</fullName>
    </submittedName>
</protein>
<feature type="signal peptide" evidence="1">
    <location>
        <begin position="1"/>
        <end position="17"/>
    </location>
</feature>
<proteinExistence type="predicted"/>
<dbReference type="OrthoDB" id="964316at2"/>
<organism evidence="2 3">
    <name type="scientific">Flavisolibacter ginsenosidimutans</name>
    <dbReference type="NCBI Taxonomy" id="661481"/>
    <lineage>
        <taxon>Bacteria</taxon>
        <taxon>Pseudomonadati</taxon>
        <taxon>Bacteroidota</taxon>
        <taxon>Chitinophagia</taxon>
        <taxon>Chitinophagales</taxon>
        <taxon>Chitinophagaceae</taxon>
        <taxon>Flavisolibacter</taxon>
    </lineage>
</organism>
<name>A0A5B8UM76_9BACT</name>
<accession>A0A5B8UM76</accession>
<dbReference type="AlphaFoldDB" id="A0A5B8UM76"/>
<dbReference type="KEGG" id="fgg:FSB75_17755"/>
<evidence type="ECO:0000256" key="1">
    <source>
        <dbReference type="SAM" id="SignalP"/>
    </source>
</evidence>
<sequence>MKKLYTLLLFLPFIASAQQNEDTKINLIPKKTDSLYWQVKYALGKCDYIVREDGNMDTLRTFAAKSPFIEGFTAIIAVIKDGKIELSGYYGLSQFDGWLFTHQPNQYKPITFFKNSKAWKQLLYIASKIDCTEITYTK</sequence>
<evidence type="ECO:0000313" key="3">
    <source>
        <dbReference type="Proteomes" id="UP000321204"/>
    </source>
</evidence>
<feature type="chain" id="PRO_5022865629" evidence="1">
    <location>
        <begin position="18"/>
        <end position="138"/>
    </location>
</feature>
<evidence type="ECO:0000313" key="2">
    <source>
        <dbReference type="EMBL" id="QEC57668.1"/>
    </source>
</evidence>